<dbReference type="EMBL" id="FZQP02004623">
    <property type="protein sequence ID" value="VVD00319.1"/>
    <property type="molecule type" value="Genomic_DNA"/>
</dbReference>
<organism evidence="1 2">
    <name type="scientific">Leptidea sinapis</name>
    <dbReference type="NCBI Taxonomy" id="189913"/>
    <lineage>
        <taxon>Eukaryota</taxon>
        <taxon>Metazoa</taxon>
        <taxon>Ecdysozoa</taxon>
        <taxon>Arthropoda</taxon>
        <taxon>Hexapoda</taxon>
        <taxon>Insecta</taxon>
        <taxon>Pterygota</taxon>
        <taxon>Neoptera</taxon>
        <taxon>Endopterygota</taxon>
        <taxon>Lepidoptera</taxon>
        <taxon>Glossata</taxon>
        <taxon>Ditrysia</taxon>
        <taxon>Papilionoidea</taxon>
        <taxon>Pieridae</taxon>
        <taxon>Dismorphiinae</taxon>
        <taxon>Leptidea</taxon>
    </lineage>
</organism>
<reference evidence="1 2" key="1">
    <citation type="submission" date="2017-07" db="EMBL/GenBank/DDBJ databases">
        <authorList>
            <person name="Talla V."/>
            <person name="Backstrom N."/>
        </authorList>
    </citation>
    <scope>NUCLEOTIDE SEQUENCE [LARGE SCALE GENOMIC DNA]</scope>
</reference>
<proteinExistence type="predicted"/>
<sequence>MNTMRDIAKLSVCWECSAVLSKQCKFRDQASSAQRQLWLIVNEHNENTAEPRTDSRRSGAIPVRSLRINIHTEDSSRHTPELSVCWECSAVLSKQCKFRDQASSAQRQLWLIVDEHNENTAEPRTDSHRSGAIPVRLLRINVHTEDSSRHAPEVYTYIK</sequence>
<evidence type="ECO:0000313" key="1">
    <source>
        <dbReference type="EMBL" id="VVD00319.1"/>
    </source>
</evidence>
<name>A0A5E4QQV5_9NEOP</name>
<evidence type="ECO:0000313" key="2">
    <source>
        <dbReference type="Proteomes" id="UP000324832"/>
    </source>
</evidence>
<dbReference type="Proteomes" id="UP000324832">
    <property type="component" value="Unassembled WGS sequence"/>
</dbReference>
<protein>
    <submittedName>
        <fullName evidence="1">Uncharacterized protein</fullName>
    </submittedName>
</protein>
<gene>
    <name evidence="1" type="ORF">LSINAPIS_LOCUS10985</name>
</gene>
<keyword evidence="2" id="KW-1185">Reference proteome</keyword>
<accession>A0A5E4QQV5</accession>
<dbReference type="AlphaFoldDB" id="A0A5E4QQV5"/>